<evidence type="ECO:0000256" key="1">
    <source>
        <dbReference type="ARBA" id="ARBA00004651"/>
    </source>
</evidence>
<feature type="transmembrane region" description="Helical" evidence="11">
    <location>
        <begin position="160"/>
        <end position="183"/>
    </location>
</feature>
<name>A0ABS6JAP6_9BACI</name>
<evidence type="ECO:0000256" key="2">
    <source>
        <dbReference type="ARBA" id="ARBA00022475"/>
    </source>
</evidence>
<feature type="domain" description="Histidine kinase" evidence="12">
    <location>
        <begin position="208"/>
        <end position="412"/>
    </location>
</feature>
<evidence type="ECO:0000256" key="7">
    <source>
        <dbReference type="ARBA" id="ARBA00022840"/>
    </source>
</evidence>
<comment type="caution">
    <text evidence="13">The sequence shown here is derived from an EMBL/GenBank/DDBJ whole genome shotgun (WGS) entry which is preliminary data.</text>
</comment>
<dbReference type="CDD" id="cd00082">
    <property type="entry name" value="HisKA"/>
    <property type="match status" value="1"/>
</dbReference>
<keyword evidence="6 13" id="KW-0418">Kinase</keyword>
<dbReference type="Pfam" id="PF00512">
    <property type="entry name" value="HisKA"/>
    <property type="match status" value="1"/>
</dbReference>
<keyword evidence="10 11" id="KW-0472">Membrane</keyword>
<dbReference type="PANTHER" id="PTHR43065">
    <property type="entry name" value="SENSOR HISTIDINE KINASE"/>
    <property type="match status" value="1"/>
</dbReference>
<dbReference type="EMBL" id="JAHQCS010000047">
    <property type="protein sequence ID" value="MBU9710759.1"/>
    <property type="molecule type" value="Genomic_DNA"/>
</dbReference>
<keyword evidence="7" id="KW-0067">ATP-binding</keyword>
<evidence type="ECO:0000256" key="6">
    <source>
        <dbReference type="ARBA" id="ARBA00022777"/>
    </source>
</evidence>
<evidence type="ECO:0000256" key="10">
    <source>
        <dbReference type="ARBA" id="ARBA00023136"/>
    </source>
</evidence>
<dbReference type="InterPro" id="IPR011620">
    <property type="entry name" value="Sig_transdc_His_kinase_LytS_TM"/>
</dbReference>
<evidence type="ECO:0000313" key="14">
    <source>
        <dbReference type="Proteomes" id="UP000784880"/>
    </source>
</evidence>
<evidence type="ECO:0000256" key="4">
    <source>
        <dbReference type="ARBA" id="ARBA00022692"/>
    </source>
</evidence>
<evidence type="ECO:0000256" key="5">
    <source>
        <dbReference type="ARBA" id="ARBA00022741"/>
    </source>
</evidence>
<feature type="transmembrane region" description="Helical" evidence="11">
    <location>
        <begin position="37"/>
        <end position="55"/>
    </location>
</feature>
<feature type="transmembrane region" description="Helical" evidence="11">
    <location>
        <begin position="99"/>
        <end position="119"/>
    </location>
</feature>
<protein>
    <submittedName>
        <fullName evidence="13">Two-component sensor histidine kinase</fullName>
    </submittedName>
</protein>
<dbReference type="InterPro" id="IPR005467">
    <property type="entry name" value="His_kinase_dom"/>
</dbReference>
<keyword evidence="2" id="KW-1003">Cell membrane</keyword>
<dbReference type="GO" id="GO:0016301">
    <property type="term" value="F:kinase activity"/>
    <property type="evidence" value="ECO:0007669"/>
    <property type="project" value="UniProtKB-KW"/>
</dbReference>
<evidence type="ECO:0000313" key="13">
    <source>
        <dbReference type="EMBL" id="MBU9710759.1"/>
    </source>
</evidence>
<evidence type="ECO:0000256" key="8">
    <source>
        <dbReference type="ARBA" id="ARBA00022989"/>
    </source>
</evidence>
<feature type="transmembrane region" description="Helical" evidence="11">
    <location>
        <begin position="7"/>
        <end position="25"/>
    </location>
</feature>
<keyword evidence="4 11" id="KW-0812">Transmembrane</keyword>
<evidence type="ECO:0000259" key="12">
    <source>
        <dbReference type="PROSITE" id="PS50109"/>
    </source>
</evidence>
<evidence type="ECO:0000256" key="3">
    <source>
        <dbReference type="ARBA" id="ARBA00022679"/>
    </source>
</evidence>
<dbReference type="InterPro" id="IPR003661">
    <property type="entry name" value="HisK_dim/P_dom"/>
</dbReference>
<evidence type="ECO:0000256" key="9">
    <source>
        <dbReference type="ARBA" id="ARBA00023012"/>
    </source>
</evidence>
<evidence type="ECO:0000256" key="11">
    <source>
        <dbReference type="SAM" id="Phobius"/>
    </source>
</evidence>
<dbReference type="Proteomes" id="UP000784880">
    <property type="component" value="Unassembled WGS sequence"/>
</dbReference>
<dbReference type="Pfam" id="PF02518">
    <property type="entry name" value="HATPase_c"/>
    <property type="match status" value="1"/>
</dbReference>
<dbReference type="PROSITE" id="PS50109">
    <property type="entry name" value="HIS_KIN"/>
    <property type="match status" value="1"/>
</dbReference>
<keyword evidence="14" id="KW-1185">Reference proteome</keyword>
<keyword evidence="9" id="KW-0902">Two-component regulatory system</keyword>
<feature type="transmembrane region" description="Helical" evidence="11">
    <location>
        <begin position="67"/>
        <end position="87"/>
    </location>
</feature>
<keyword evidence="3" id="KW-0808">Transferase</keyword>
<comment type="subcellular location">
    <subcellularLocation>
        <location evidence="1">Cell membrane</location>
        <topology evidence="1">Multi-pass membrane protein</topology>
    </subcellularLocation>
</comment>
<dbReference type="SMART" id="SM00388">
    <property type="entry name" value="HisKA"/>
    <property type="match status" value="1"/>
</dbReference>
<dbReference type="InterPro" id="IPR003594">
    <property type="entry name" value="HATPase_dom"/>
</dbReference>
<dbReference type="Pfam" id="PF07694">
    <property type="entry name" value="5TM-5TMR_LYT"/>
    <property type="match status" value="1"/>
</dbReference>
<sequence length="412" mass="46251">MDILRDLLINILFLIIFLLFTPLLLEKSGVKSYMKKWIMTSSFCVVVILCISFPIAINDEFIFDLRLVSVIIGGLMGGIPTSIALLITTISFRSIFGGAGIYSTLIISVVHFAFLSIFYYQFKEFSKRKKLIVATVIGFISSISVVLVIIIGFQTPIQPFIIATYIVLQTISIFFIMCLLDVINESVVMRKRLIESEKMELVSHLASSVSHEVRNPLTVVKGFLQMMNQNDIPFEKRKEYLALSLSEVDRANQIIGEYLAFAKPQLAKIEGIDIKEVLEHTIHVITPLANMNSVVITKNFETCLIKSNKQLLQQCFLNITKNSIEAMPNGGFLSIFTKKKDDKFVITISDTGVGMSEEQIKRLGEPYYSTKGEKGTGLGMVTVFRIFSDLNCTVKINSKPDNGTTFIIEMPL</sequence>
<accession>A0ABS6JAP6</accession>
<keyword evidence="5" id="KW-0547">Nucleotide-binding</keyword>
<feature type="transmembrane region" description="Helical" evidence="11">
    <location>
        <begin position="131"/>
        <end position="154"/>
    </location>
</feature>
<organism evidence="13 14">
    <name type="scientific">Evansella tamaricis</name>
    <dbReference type="NCBI Taxonomy" id="2069301"/>
    <lineage>
        <taxon>Bacteria</taxon>
        <taxon>Bacillati</taxon>
        <taxon>Bacillota</taxon>
        <taxon>Bacilli</taxon>
        <taxon>Bacillales</taxon>
        <taxon>Bacillaceae</taxon>
        <taxon>Evansella</taxon>
    </lineage>
</organism>
<keyword evidence="8 11" id="KW-1133">Transmembrane helix</keyword>
<dbReference type="PANTHER" id="PTHR43065:SF46">
    <property type="entry name" value="C4-DICARBOXYLATE TRANSPORT SENSOR PROTEIN DCTB"/>
    <property type="match status" value="1"/>
</dbReference>
<dbReference type="RefSeq" id="WP_217064653.1">
    <property type="nucleotide sequence ID" value="NZ_JAHQCS010000047.1"/>
</dbReference>
<gene>
    <name evidence="13" type="ORF">KS419_03245</name>
</gene>
<reference evidence="13 14" key="1">
    <citation type="submission" date="2021-06" db="EMBL/GenBank/DDBJ databases">
        <title>Bacillus sp. RD4P76, an endophyte from a halophyte.</title>
        <authorList>
            <person name="Sun J.-Q."/>
        </authorList>
    </citation>
    <scope>NUCLEOTIDE SEQUENCE [LARGE SCALE GENOMIC DNA]</scope>
    <source>
        <strain evidence="13 14">CGMCC 1.15917</strain>
    </source>
</reference>
<dbReference type="SMART" id="SM00387">
    <property type="entry name" value="HATPase_c"/>
    <property type="match status" value="1"/>
</dbReference>
<proteinExistence type="predicted"/>